<accession>A0AAV3RRX9</accession>
<evidence type="ECO:0000313" key="1">
    <source>
        <dbReference type="EMBL" id="GAA0179439.1"/>
    </source>
</evidence>
<sequence>MSDALTEEEDRLEWFGDYVHSSVKGGYLLGTDCMFGRLWKTKVAAFVKAMKVISTSSSDAQLQLWCRERFLCILKNFMFPKAGWRKLNG</sequence>
<evidence type="ECO:0000313" key="2">
    <source>
        <dbReference type="Proteomes" id="UP001454036"/>
    </source>
</evidence>
<gene>
    <name evidence="1" type="ORF">LIER_29972</name>
</gene>
<reference evidence="1 2" key="1">
    <citation type="submission" date="2024-01" db="EMBL/GenBank/DDBJ databases">
        <title>The complete chloroplast genome sequence of Lithospermum erythrorhizon: insights into the phylogenetic relationship among Boraginaceae species and the maternal lineages of purple gromwells.</title>
        <authorList>
            <person name="Okada T."/>
            <person name="Watanabe K."/>
        </authorList>
    </citation>
    <scope>NUCLEOTIDE SEQUENCE [LARGE SCALE GENOMIC DNA]</scope>
</reference>
<dbReference type="EMBL" id="BAABME010010514">
    <property type="protein sequence ID" value="GAA0179439.1"/>
    <property type="molecule type" value="Genomic_DNA"/>
</dbReference>
<dbReference type="Proteomes" id="UP001454036">
    <property type="component" value="Unassembled WGS sequence"/>
</dbReference>
<keyword evidence="2" id="KW-1185">Reference proteome</keyword>
<organism evidence="1 2">
    <name type="scientific">Lithospermum erythrorhizon</name>
    <name type="common">Purple gromwell</name>
    <name type="synonym">Lithospermum officinale var. erythrorhizon</name>
    <dbReference type="NCBI Taxonomy" id="34254"/>
    <lineage>
        <taxon>Eukaryota</taxon>
        <taxon>Viridiplantae</taxon>
        <taxon>Streptophyta</taxon>
        <taxon>Embryophyta</taxon>
        <taxon>Tracheophyta</taxon>
        <taxon>Spermatophyta</taxon>
        <taxon>Magnoliopsida</taxon>
        <taxon>eudicotyledons</taxon>
        <taxon>Gunneridae</taxon>
        <taxon>Pentapetalae</taxon>
        <taxon>asterids</taxon>
        <taxon>lamiids</taxon>
        <taxon>Boraginales</taxon>
        <taxon>Boraginaceae</taxon>
        <taxon>Boraginoideae</taxon>
        <taxon>Lithospermeae</taxon>
        <taxon>Lithospermum</taxon>
    </lineage>
</organism>
<name>A0AAV3RRX9_LITER</name>
<dbReference type="AlphaFoldDB" id="A0AAV3RRX9"/>
<proteinExistence type="predicted"/>
<protein>
    <submittedName>
        <fullName evidence="1">Uncharacterized protein</fullName>
    </submittedName>
</protein>
<comment type="caution">
    <text evidence="1">The sequence shown here is derived from an EMBL/GenBank/DDBJ whole genome shotgun (WGS) entry which is preliminary data.</text>
</comment>